<keyword evidence="1" id="KW-0472">Membrane</keyword>
<accession>A0A1I1NNV1</accession>
<keyword evidence="3" id="KW-1185">Reference proteome</keyword>
<proteinExistence type="predicted"/>
<dbReference type="RefSeq" id="WP_139230156.1">
    <property type="nucleotide sequence ID" value="NZ_FOLB01000017.1"/>
</dbReference>
<keyword evidence="1" id="KW-1133">Transmembrane helix</keyword>
<organism evidence="2 3">
    <name type="scientific">Nocardioides terrae</name>
    <dbReference type="NCBI Taxonomy" id="574651"/>
    <lineage>
        <taxon>Bacteria</taxon>
        <taxon>Bacillati</taxon>
        <taxon>Actinomycetota</taxon>
        <taxon>Actinomycetes</taxon>
        <taxon>Propionibacteriales</taxon>
        <taxon>Nocardioidaceae</taxon>
        <taxon>Nocardioides</taxon>
    </lineage>
</organism>
<feature type="transmembrane region" description="Helical" evidence="1">
    <location>
        <begin position="80"/>
        <end position="101"/>
    </location>
</feature>
<evidence type="ECO:0000313" key="3">
    <source>
        <dbReference type="Proteomes" id="UP000198832"/>
    </source>
</evidence>
<dbReference type="Proteomes" id="UP000198832">
    <property type="component" value="Unassembled WGS sequence"/>
</dbReference>
<sequence length="104" mass="11469">MTAPSRPSRVVIVDADNPLVEIQGEFFWREDHEAALAAARAEAYRSGYRAGYGDAASRGMPPTVAYVRRPSRVGRVKESLLWLLFVVGLLIVAITVGQQLISQR</sequence>
<keyword evidence="1" id="KW-0812">Transmembrane</keyword>
<gene>
    <name evidence="2" type="ORF">SAMN04487968_11731</name>
</gene>
<evidence type="ECO:0000313" key="2">
    <source>
        <dbReference type="EMBL" id="SFC97158.1"/>
    </source>
</evidence>
<evidence type="ECO:0000256" key="1">
    <source>
        <dbReference type="SAM" id="Phobius"/>
    </source>
</evidence>
<reference evidence="2 3" key="1">
    <citation type="submission" date="2016-10" db="EMBL/GenBank/DDBJ databases">
        <authorList>
            <person name="de Groot N.N."/>
        </authorList>
    </citation>
    <scope>NUCLEOTIDE SEQUENCE [LARGE SCALE GENOMIC DNA]</scope>
    <source>
        <strain evidence="2 3">CGMCC 1.7056</strain>
    </source>
</reference>
<dbReference type="AlphaFoldDB" id="A0A1I1NNV1"/>
<protein>
    <submittedName>
        <fullName evidence="2">Uncharacterized protein</fullName>
    </submittedName>
</protein>
<name>A0A1I1NNV1_9ACTN</name>
<dbReference type="STRING" id="574651.SAMN04487968_11731"/>
<dbReference type="EMBL" id="FOLB01000017">
    <property type="protein sequence ID" value="SFC97158.1"/>
    <property type="molecule type" value="Genomic_DNA"/>
</dbReference>